<dbReference type="EMBL" id="JAUJEA010000014">
    <property type="protein sequence ID" value="MDN5204983.1"/>
    <property type="molecule type" value="Genomic_DNA"/>
</dbReference>
<name>A0ABT8KXW0_9BACT</name>
<evidence type="ECO:0000256" key="1">
    <source>
        <dbReference type="ARBA" id="ARBA00004651"/>
    </source>
</evidence>
<feature type="transmembrane region" description="Helical" evidence="8">
    <location>
        <begin position="1055"/>
        <end position="1072"/>
    </location>
</feature>
<organism evidence="9 10">
    <name type="scientific">Splendidivirga corallicola</name>
    <dbReference type="NCBI Taxonomy" id="3051826"/>
    <lineage>
        <taxon>Bacteria</taxon>
        <taxon>Pseudomonadati</taxon>
        <taxon>Bacteroidota</taxon>
        <taxon>Cytophagia</taxon>
        <taxon>Cytophagales</taxon>
        <taxon>Splendidivirgaceae</taxon>
        <taxon>Splendidivirga</taxon>
    </lineage>
</organism>
<dbReference type="Gene3D" id="1.20.1640.10">
    <property type="entry name" value="Multidrug efflux transporter AcrB transmembrane domain"/>
    <property type="match status" value="2"/>
</dbReference>
<feature type="transmembrane region" description="Helical" evidence="8">
    <location>
        <begin position="542"/>
        <end position="560"/>
    </location>
</feature>
<gene>
    <name evidence="9" type="ORF">QQ008_26570</name>
</gene>
<comment type="similarity">
    <text evidence="2">Belongs to the resistance-nodulation-cell division (RND) (TC 2.A.6) family.</text>
</comment>
<dbReference type="Gene3D" id="3.30.70.1430">
    <property type="entry name" value="Multidrug efflux transporter AcrB pore domain"/>
    <property type="match status" value="2"/>
</dbReference>
<dbReference type="InterPro" id="IPR027463">
    <property type="entry name" value="AcrB_DN_DC_subdom"/>
</dbReference>
<keyword evidence="5 8" id="KW-0812">Transmembrane</keyword>
<feature type="transmembrane region" description="Helical" evidence="8">
    <location>
        <begin position="905"/>
        <end position="924"/>
    </location>
</feature>
<keyword evidence="6 8" id="KW-1133">Transmembrane helix</keyword>
<reference evidence="9" key="1">
    <citation type="submission" date="2023-06" db="EMBL/GenBank/DDBJ databases">
        <title>Genomic of Parafulvivirga corallium.</title>
        <authorList>
            <person name="Wang G."/>
        </authorList>
    </citation>
    <scope>NUCLEOTIDE SEQUENCE</scope>
    <source>
        <strain evidence="9">BMA10</strain>
    </source>
</reference>
<feature type="transmembrane region" description="Helical" evidence="8">
    <location>
        <begin position="367"/>
        <end position="387"/>
    </location>
</feature>
<evidence type="ECO:0000256" key="6">
    <source>
        <dbReference type="ARBA" id="ARBA00022989"/>
    </source>
</evidence>
<feature type="transmembrane region" description="Helical" evidence="8">
    <location>
        <begin position="930"/>
        <end position="955"/>
    </location>
</feature>
<dbReference type="SUPFAM" id="SSF82714">
    <property type="entry name" value="Multidrug efflux transporter AcrB TolC docking domain, DN and DC subdomains"/>
    <property type="match status" value="2"/>
</dbReference>
<dbReference type="SUPFAM" id="SSF56954">
    <property type="entry name" value="Outer membrane efflux proteins (OEP)"/>
    <property type="match status" value="1"/>
</dbReference>
<dbReference type="RefSeq" id="WP_346755006.1">
    <property type="nucleotide sequence ID" value="NZ_JAUJEA010000014.1"/>
</dbReference>
<feature type="transmembrane region" description="Helical" evidence="8">
    <location>
        <begin position="14"/>
        <end position="38"/>
    </location>
</feature>
<evidence type="ECO:0000256" key="7">
    <source>
        <dbReference type="ARBA" id="ARBA00023136"/>
    </source>
</evidence>
<dbReference type="SUPFAM" id="SSF82693">
    <property type="entry name" value="Multidrug efflux transporter AcrB pore domain, PN1, PN2, PC1 and PC2 subdomains"/>
    <property type="match status" value="3"/>
</dbReference>
<dbReference type="SUPFAM" id="SSF82866">
    <property type="entry name" value="Multidrug efflux transporter AcrB transmembrane domain"/>
    <property type="match status" value="2"/>
</dbReference>
<feature type="transmembrane region" description="Helical" evidence="8">
    <location>
        <begin position="879"/>
        <end position="898"/>
    </location>
</feature>
<accession>A0ABT8KXW0</accession>
<proteinExistence type="inferred from homology"/>
<evidence type="ECO:0000313" key="10">
    <source>
        <dbReference type="Proteomes" id="UP001172082"/>
    </source>
</evidence>
<dbReference type="Proteomes" id="UP001172082">
    <property type="component" value="Unassembled WGS sequence"/>
</dbReference>
<dbReference type="Pfam" id="PF00873">
    <property type="entry name" value="ACR_tran"/>
    <property type="match status" value="1"/>
</dbReference>
<dbReference type="InterPro" id="IPR004763">
    <property type="entry name" value="CusA-like"/>
</dbReference>
<protein>
    <submittedName>
        <fullName evidence="9">CusA/CzcA family heavy metal efflux RND transporter</fullName>
    </submittedName>
</protein>
<dbReference type="NCBIfam" id="TIGR00914">
    <property type="entry name" value="2A0601"/>
    <property type="match status" value="1"/>
</dbReference>
<dbReference type="InterPro" id="IPR001036">
    <property type="entry name" value="Acrflvin-R"/>
</dbReference>
<dbReference type="PANTHER" id="PTHR32063">
    <property type="match status" value="1"/>
</dbReference>
<feature type="transmembrane region" description="Helical" evidence="8">
    <location>
        <begin position="1009"/>
        <end position="1035"/>
    </location>
</feature>
<dbReference type="PANTHER" id="PTHR32063:SF24">
    <property type="entry name" value="CATION EFFLUX SYSTEM (ACRB_ACRD_ACRF FAMILY)"/>
    <property type="match status" value="1"/>
</dbReference>
<keyword evidence="10" id="KW-1185">Reference proteome</keyword>
<evidence type="ECO:0000256" key="5">
    <source>
        <dbReference type="ARBA" id="ARBA00022692"/>
    </source>
</evidence>
<dbReference type="Gene3D" id="1.20.1600.10">
    <property type="entry name" value="Outer membrane efflux proteins (OEP)"/>
    <property type="match status" value="1"/>
</dbReference>
<keyword evidence="3" id="KW-0813">Transport</keyword>
<evidence type="ECO:0000256" key="2">
    <source>
        <dbReference type="ARBA" id="ARBA00010942"/>
    </source>
</evidence>
<evidence type="ECO:0000313" key="9">
    <source>
        <dbReference type="EMBL" id="MDN5204983.1"/>
    </source>
</evidence>
<sequence>MINSIISFSIKNKLIVILFTIGIVVWGGYSISVIPIGAVPDITNNQVQILTTSRNLATQDVEQFITYPVELEMANLPGVKEIRSISKFGISVVTVVFDDNMGTYLPRQLIAEKIKSASEKIPEAFGSPEMGPVTTGLGEIYQYILDVEPGYDSIYSPMDLRTIQDWVVKRQLSGVPGVVEINTWGGFLKQYEVAIDPEKLNSAGLELHDVFKALEMNNDVIGGAYIEKLNKSYFIRGEGMTKSLEDIEHVVVKTMDGIPIYVKDIAKVQMGSANRFGAITGNGEGEKVMGQVMMLKDANSNQVIKAVKERVADIQMNLPEGVVINPFLERSELIAKTTSTVSENLILGALIVIFVLVVLLGNLRSGLIVASVIPISLLFAISLMNLFGVSANLMSLGAIDFGIIIDGAVIIIEFIVFKINDKKAALEGLDKHALQSEKDIISRSAASKMMRSAIFGQIIILIVFIPILSLSDIEGKMFRPMALSFGFALIGAMIMCLTYVPVMASLICKPSKEGMHNFSNRIIEKIQKVYQPVIQFALRSKALVIGIAVSLLVVSAVVFIRMGGEFVPTLDEGDYVVQPVLKTGTSLGQTIEITTQLEKILLDNFPEVDQVVTRIGAAEVPTDPMSMGQSDVIIKLKPKSEWVSARSKDGLADKMKAAMAVVPGIDFEFTQPIEMRFNELITGVRTDVAIKIYGEDLDVLYEYANKVEKLIRNVEGAADISVEKVAGLPQMSVEYDRKKIAHYGLNIAEVNNTLSMAFAGTSAGTVFEGEKRFDLVVRLDKGSRGDIEDIKNLYIDTPGGNRIPLREVANIEYKTGPAQISRDNTSRRIVVGINVRNRDIESMVEEIQEILNVQLNLPSGYYMTFGGQFENLQHAKERLMIAVPLALVLIFVMLYFTFGSFRQALLVYSAIPLAAIGGILFLWLRDLPFSISAGVGFIALFGIAVLNGIVLIDFFNELKMEGVKDIRERVLKGTTMRLRPVLLTATAAAMGFFPMAFSTSAGAEVQRPLATVVIGGLITATLLTLVVLPVLYTIFNKERDAHETENATNSKKISLSKGAFLIGFFMIMGSVVKAQNAPMNLEEITALALKHNAALKASQLSIEKQKALKGSTGPGKTDLYYAYDENNVTEAGVALDVFGIRQGFSFPIVYSAQNKLNQRKVQVNEINYQMTEMQLKKKLSQTYYGLQYQMNRMGRIVYLDSLYQRFQIAVTRKLEVGDGSYLEKLTAGAKLNEVKSLKRQVTAQVDALYEQLNGLVQNGSPVTIQDETLTKISNIDSTAISNLAGSLDMQFFDAMEGRSEAAVLLEKRKRLPDLNVQYFNGFGDSQTFQGYQFGVSLPLWPGTRKSRIRSQKIQTEIIQRMTDDHENGLRTKMLRLRAQINEHDQNIQYYETQGLRMADEIFELASKSYTLGETDYLQYVQSLKSAQEITLSYLENLNQYNQAILELKYLSNFQTE</sequence>
<dbReference type="Gene3D" id="3.30.2090.10">
    <property type="entry name" value="Multidrug efflux transporter AcrB TolC docking domain, DN and DC subdomains"/>
    <property type="match status" value="2"/>
</dbReference>
<evidence type="ECO:0000256" key="3">
    <source>
        <dbReference type="ARBA" id="ARBA00022448"/>
    </source>
</evidence>
<feature type="transmembrane region" description="Helical" evidence="8">
    <location>
        <begin position="341"/>
        <end position="360"/>
    </location>
</feature>
<keyword evidence="7 8" id="KW-0472">Membrane</keyword>
<feature type="transmembrane region" description="Helical" evidence="8">
    <location>
        <begin position="976"/>
        <end position="997"/>
    </location>
</feature>
<keyword evidence="4" id="KW-1003">Cell membrane</keyword>
<dbReference type="Gene3D" id="3.30.70.1320">
    <property type="entry name" value="Multidrug efflux transporter AcrB pore domain like"/>
    <property type="match status" value="1"/>
</dbReference>
<comment type="subcellular location">
    <subcellularLocation>
        <location evidence="1">Cell membrane</location>
        <topology evidence="1">Multi-pass membrane protein</topology>
    </subcellularLocation>
</comment>
<feature type="transmembrane region" description="Helical" evidence="8">
    <location>
        <begin position="393"/>
        <end position="417"/>
    </location>
</feature>
<evidence type="ECO:0000256" key="4">
    <source>
        <dbReference type="ARBA" id="ARBA00022475"/>
    </source>
</evidence>
<feature type="transmembrane region" description="Helical" evidence="8">
    <location>
        <begin position="482"/>
        <end position="508"/>
    </location>
</feature>
<dbReference type="Gene3D" id="3.30.70.1440">
    <property type="entry name" value="Multidrug efflux transporter AcrB pore domain"/>
    <property type="match status" value="1"/>
</dbReference>
<comment type="caution">
    <text evidence="9">The sequence shown here is derived from an EMBL/GenBank/DDBJ whole genome shotgun (WGS) entry which is preliminary data.</text>
</comment>
<feature type="transmembrane region" description="Helical" evidence="8">
    <location>
        <begin position="452"/>
        <end position="470"/>
    </location>
</feature>
<evidence type="ECO:0000256" key="8">
    <source>
        <dbReference type="SAM" id="Phobius"/>
    </source>
</evidence>
<dbReference type="PRINTS" id="PR00702">
    <property type="entry name" value="ACRIFLAVINRP"/>
</dbReference>